<dbReference type="CDD" id="cd02440">
    <property type="entry name" value="AdoMet_MTases"/>
    <property type="match status" value="1"/>
</dbReference>
<comment type="caution">
    <text evidence="5">The sequence shown here is derived from an EMBL/GenBank/DDBJ whole genome shotgun (WGS) entry which is preliminary data.</text>
</comment>
<dbReference type="InterPro" id="IPR002052">
    <property type="entry name" value="DNA_methylase_N6_adenine_CS"/>
</dbReference>
<evidence type="ECO:0000259" key="3">
    <source>
        <dbReference type="Pfam" id="PF02384"/>
    </source>
</evidence>
<dbReference type="Gene3D" id="3.40.50.150">
    <property type="entry name" value="Vaccinia Virus protein VP39"/>
    <property type="match status" value="1"/>
</dbReference>
<dbReference type="InterPro" id="IPR029464">
    <property type="entry name" value="HSDR_N"/>
</dbReference>
<evidence type="ECO:0000256" key="1">
    <source>
        <dbReference type="ARBA" id="ARBA00006594"/>
    </source>
</evidence>
<proteinExistence type="inferred from homology"/>
<dbReference type="PANTHER" id="PTHR42998:SF1">
    <property type="entry name" value="TYPE I RESTRICTION ENZYME HINDI METHYLASE SUBUNIT"/>
    <property type="match status" value="1"/>
</dbReference>
<reference evidence="5 6" key="1">
    <citation type="submission" date="2022-06" db="EMBL/GenBank/DDBJ databases">
        <title>Runella sp. S5 genome sequencing.</title>
        <authorList>
            <person name="Park S."/>
        </authorList>
    </citation>
    <scope>NUCLEOTIDE SEQUENCE [LARGE SCALE GENOMIC DNA]</scope>
    <source>
        <strain evidence="5 6">S5</strain>
    </source>
</reference>
<feature type="domain" description="Type I restriction enzyme R protein N-terminal" evidence="4">
    <location>
        <begin position="70"/>
        <end position="190"/>
    </location>
</feature>
<dbReference type="PROSITE" id="PS00092">
    <property type="entry name" value="N6_MTASE"/>
    <property type="match status" value="1"/>
</dbReference>
<dbReference type="EMBL" id="JAMZEL010000010">
    <property type="protein sequence ID" value="MCP1384953.1"/>
    <property type="molecule type" value="Genomic_DNA"/>
</dbReference>
<organism evidence="5 6">
    <name type="scientific">Runella salmonicolor</name>
    <dbReference type="NCBI Taxonomy" id="2950278"/>
    <lineage>
        <taxon>Bacteria</taxon>
        <taxon>Pseudomonadati</taxon>
        <taxon>Bacteroidota</taxon>
        <taxon>Cytophagia</taxon>
        <taxon>Cytophagales</taxon>
        <taxon>Spirosomataceae</taxon>
        <taxon>Runella</taxon>
    </lineage>
</organism>
<name>A0ABT1FT57_9BACT</name>
<dbReference type="PRINTS" id="PR00507">
    <property type="entry name" value="N12N6MTFRASE"/>
</dbReference>
<dbReference type="PANTHER" id="PTHR42998">
    <property type="entry name" value="TYPE I RESTRICTION ENZYME HINDVIIP M PROTEIN-RELATED"/>
    <property type="match status" value="1"/>
</dbReference>
<evidence type="ECO:0000259" key="4">
    <source>
        <dbReference type="Pfam" id="PF13588"/>
    </source>
</evidence>
<dbReference type="Proteomes" id="UP001204772">
    <property type="component" value="Unassembled WGS sequence"/>
</dbReference>
<dbReference type="InterPro" id="IPR029063">
    <property type="entry name" value="SAM-dependent_MTases_sf"/>
</dbReference>
<evidence type="ECO:0000313" key="6">
    <source>
        <dbReference type="Proteomes" id="UP001204772"/>
    </source>
</evidence>
<accession>A0ABT1FT57</accession>
<sequence length="685" mass="78358">MQRSRGLRERCLTLFAGLPRASETGNGNDSRFFMVGLDRAMTTEQTTATITVPEGKIRDYIDGKFRNDTPEEYVRQNIEKRLVGEHGYPKLLIRVEYAIKVGSSNKRVDVALFPENCTDFSQENIKIIIECKKDSVKPSDKKEGVEQLKSYMAASLNCEWGMWTNGQEKEVWRKIKDKDKERFEDYIDIPSFKTDIEDIDRPKRNQQKKAIGDNLLFAFRKCHNVIYANEGMQKQPAFFELLKLIFCKIEDEKNIVEDIQFYVTSKERNNQDGQLTAKKRIAKIFEKVKAKYGQIFATNEVLELSPRTIAGVVGELQKYSLLDTAIDVKGRAYEEIVGSNLRGDRGEFFTPRNVMAMAVKMVNPRPNERVLDSSCGTGGFLVNAMNHVIAQIKERCEKQFGKPEKQWNDFDKQRVRDIISDVAKRNFFGFDINPDLVKATKMNMVMNNDGSGNILRENSLLPPHEWNSDFKETLAKALGVEVTDLTHHSKIGYFDVIITNPPFGSKIPIDDSHILAQYAIAKNSKSMPPEQVFIERCVQLLKPNGRLAIVLPDSILGAPGLIDIRKWLLANTRIVASIDLHQDTFQPFTGVQTSLLVVQKKTEEELREPNANYPIFMAMVEKVGHDKRGNPTPKRDKDGEILYFSKTRVLDNGEIETYEETELDDHTLLVPDIFTKWKKEEGMSW</sequence>
<dbReference type="GO" id="GO:0032259">
    <property type="term" value="P:methylation"/>
    <property type="evidence" value="ECO:0007669"/>
    <property type="project" value="UniProtKB-KW"/>
</dbReference>
<dbReference type="Pfam" id="PF13588">
    <property type="entry name" value="HSDR_N_2"/>
    <property type="match status" value="1"/>
</dbReference>
<keyword evidence="5" id="KW-0808">Transferase</keyword>
<keyword evidence="2" id="KW-0680">Restriction system</keyword>
<evidence type="ECO:0000313" key="5">
    <source>
        <dbReference type="EMBL" id="MCP1384953.1"/>
    </source>
</evidence>
<dbReference type="GO" id="GO:0008168">
    <property type="term" value="F:methyltransferase activity"/>
    <property type="evidence" value="ECO:0007669"/>
    <property type="project" value="UniProtKB-KW"/>
</dbReference>
<comment type="similarity">
    <text evidence="1">Belongs to the N(4)/N(6)-methyltransferase family.</text>
</comment>
<dbReference type="Pfam" id="PF02384">
    <property type="entry name" value="N6_Mtase"/>
    <property type="match status" value="1"/>
</dbReference>
<dbReference type="InterPro" id="IPR052916">
    <property type="entry name" value="Type-I_RE_MTase_Subunit"/>
</dbReference>
<keyword evidence="5" id="KW-0489">Methyltransferase</keyword>
<gene>
    <name evidence="5" type="ORF">NCI00_21125</name>
</gene>
<feature type="domain" description="DNA methylase adenine-specific" evidence="3">
    <location>
        <begin position="326"/>
        <end position="607"/>
    </location>
</feature>
<protein>
    <submittedName>
        <fullName evidence="5">N-6 DNA methylase</fullName>
    </submittedName>
</protein>
<keyword evidence="6" id="KW-1185">Reference proteome</keyword>
<evidence type="ECO:0000256" key="2">
    <source>
        <dbReference type="ARBA" id="ARBA00022747"/>
    </source>
</evidence>
<dbReference type="InterPro" id="IPR003356">
    <property type="entry name" value="DNA_methylase_A-5"/>
</dbReference>
<dbReference type="SUPFAM" id="SSF53335">
    <property type="entry name" value="S-adenosyl-L-methionine-dependent methyltransferases"/>
    <property type="match status" value="1"/>
</dbReference>
<dbReference type="RefSeq" id="WP_253530930.1">
    <property type="nucleotide sequence ID" value="NZ_JAMZEL010000010.1"/>
</dbReference>